<dbReference type="Pfam" id="PF01710">
    <property type="entry name" value="HTH_Tnp_IS630"/>
    <property type="match status" value="1"/>
</dbReference>
<reference evidence="2 3" key="1">
    <citation type="journal article" date="2007" name="Photosyn. Res.">
        <title>Complete nucleotide sequence of the freshwater unicellular cyanobacterium Synechococcus elongatus PCC 6301 chromosome: gene content and organization.</title>
        <authorList>
            <person name="Sugita C."/>
            <person name="Ogata K."/>
            <person name="Shikata M."/>
            <person name="Jikuya H."/>
            <person name="Takano J."/>
            <person name="Furumichi M."/>
            <person name="Kanehisa M."/>
            <person name="Omata T."/>
            <person name="Sugiura M."/>
            <person name="Sugita M."/>
        </authorList>
    </citation>
    <scope>NUCLEOTIDE SEQUENCE [LARGE SCALE GENOMIC DNA]</scope>
    <source>
        <strain evidence="3">ATCC 27144 / PCC 6301 / SAUG 1402/1</strain>
    </source>
</reference>
<dbReference type="InterPro" id="IPR002622">
    <property type="entry name" value="Transposase_14"/>
</dbReference>
<name>A0A0H3K5J1_SYNP6</name>
<dbReference type="KEGG" id="syc:syc0242_d"/>
<protein>
    <recommendedName>
        <fullName evidence="1">Transposase Synechocystis PCC 6803 domain-containing protein</fullName>
    </recommendedName>
</protein>
<evidence type="ECO:0000313" key="3">
    <source>
        <dbReference type="Proteomes" id="UP000001175"/>
    </source>
</evidence>
<dbReference type="AlphaFoldDB" id="A0A0H3K5J1"/>
<dbReference type="InterPro" id="IPR009057">
    <property type="entry name" value="Homeodomain-like_sf"/>
</dbReference>
<proteinExistence type="predicted"/>
<gene>
    <name evidence="2" type="ordered locus">syc0242_d</name>
</gene>
<dbReference type="eggNOG" id="COG3415">
    <property type="taxonomic scope" value="Bacteria"/>
</dbReference>
<organism evidence="2 3">
    <name type="scientific">Synechococcus sp. (strain ATCC 27144 / PCC 6301 / SAUG 1402/1)</name>
    <name type="common">Anacystis nidulans</name>
    <dbReference type="NCBI Taxonomy" id="269084"/>
    <lineage>
        <taxon>Bacteria</taxon>
        <taxon>Bacillati</taxon>
        <taxon>Cyanobacteriota</taxon>
        <taxon>Cyanophyceae</taxon>
        <taxon>Synechococcales</taxon>
        <taxon>Synechococcaceae</taxon>
        <taxon>Synechococcus</taxon>
    </lineage>
</organism>
<feature type="domain" description="Transposase Synechocystis PCC 6803" evidence="1">
    <location>
        <begin position="10"/>
        <end position="119"/>
    </location>
</feature>
<evidence type="ECO:0000259" key="1">
    <source>
        <dbReference type="Pfam" id="PF01710"/>
    </source>
</evidence>
<dbReference type="EMBL" id="AP008231">
    <property type="protein sequence ID" value="BAD78432.1"/>
    <property type="molecule type" value="Genomic_DNA"/>
</dbReference>
<dbReference type="SUPFAM" id="SSF46689">
    <property type="entry name" value="Homeodomain-like"/>
    <property type="match status" value="1"/>
</dbReference>
<dbReference type="Proteomes" id="UP000001175">
    <property type="component" value="Chromosome"/>
</dbReference>
<accession>A0A0H3K5J1</accession>
<sequence length="124" mass="14165">MCEERRMPAAYSNDLREKALAAVAAGERKSHVSQIFNISRNTLDLWIKRKAETGSVSPRRSRPGPAGKIRDLEAFRTFVEQHGHLTQEQMAALWPEPISSQTLGRALKRIGFTRKKELRLPRTR</sequence>
<evidence type="ECO:0000313" key="2">
    <source>
        <dbReference type="EMBL" id="BAD78432.1"/>
    </source>
</evidence>